<dbReference type="PANTHER" id="PTHR35893">
    <property type="entry name" value="INNER MEMBRANE PROTEIN-RELATED"/>
    <property type="match status" value="1"/>
</dbReference>
<accession>A0ABT4R0K7</accession>
<evidence type="ECO:0000313" key="3">
    <source>
        <dbReference type="EMBL" id="MCZ8547362.1"/>
    </source>
</evidence>
<evidence type="ECO:0000256" key="2">
    <source>
        <dbReference type="SAM" id="Phobius"/>
    </source>
</evidence>
<evidence type="ECO:0008006" key="5">
    <source>
        <dbReference type="Google" id="ProtNLM"/>
    </source>
</evidence>
<keyword evidence="4" id="KW-1185">Reference proteome</keyword>
<evidence type="ECO:0000313" key="4">
    <source>
        <dbReference type="Proteomes" id="UP001152178"/>
    </source>
</evidence>
<gene>
    <name evidence="3" type="ORF">OOJ09_24505</name>
</gene>
<name>A0ABT4R0K7_9HYPH</name>
<feature type="coiled-coil region" evidence="1">
    <location>
        <begin position="15"/>
        <end position="42"/>
    </location>
</feature>
<keyword evidence="2" id="KW-0812">Transmembrane</keyword>
<dbReference type="InterPro" id="IPR010279">
    <property type="entry name" value="YqjD/ElaB"/>
</dbReference>
<dbReference type="PANTHER" id="PTHR35893:SF3">
    <property type="entry name" value="INNER MEMBRANE PROTEIN"/>
    <property type="match status" value="1"/>
</dbReference>
<comment type="caution">
    <text evidence="3">The sequence shown here is derived from an EMBL/GenBank/DDBJ whole genome shotgun (WGS) entry which is preliminary data.</text>
</comment>
<evidence type="ECO:0000256" key="1">
    <source>
        <dbReference type="SAM" id="Coils"/>
    </source>
</evidence>
<keyword evidence="2" id="KW-1133">Transmembrane helix</keyword>
<protein>
    <recommendedName>
        <fullName evidence="5">Membrane-anchored ribosome-binding protein, inhibits growth in stationary phase, ElaB/YqjD/DUF883 family</fullName>
    </recommendedName>
</protein>
<organism evidence="3 4">
    <name type="scientific">Mesorhizobium qingshengii</name>
    <dbReference type="NCBI Taxonomy" id="1165689"/>
    <lineage>
        <taxon>Bacteria</taxon>
        <taxon>Pseudomonadati</taxon>
        <taxon>Pseudomonadota</taxon>
        <taxon>Alphaproteobacteria</taxon>
        <taxon>Hyphomicrobiales</taxon>
        <taxon>Phyllobacteriaceae</taxon>
        <taxon>Mesorhizobium</taxon>
    </lineage>
</organism>
<proteinExistence type="predicted"/>
<dbReference type="EMBL" id="JAPFQA010000014">
    <property type="protein sequence ID" value="MCZ8547362.1"/>
    <property type="molecule type" value="Genomic_DNA"/>
</dbReference>
<sequence>MAATAGKTAGEGRASADLEADIRQLKADIDKLTKQLAKTSEHGYGTARRAATEGVEQLRAQGEAAFDSLRSNAKDIEAQMMASVREKPVTSLAIAAGVGFLFALLARR</sequence>
<keyword evidence="1" id="KW-0175">Coiled coil</keyword>
<dbReference type="RefSeq" id="WP_269907669.1">
    <property type="nucleotide sequence ID" value="NZ_JAPFQA010000014.1"/>
</dbReference>
<reference evidence="3" key="1">
    <citation type="submission" date="2022-11" db="EMBL/GenBank/DDBJ databases">
        <authorList>
            <person name="Coimbra C."/>
        </authorList>
    </citation>
    <scope>NUCLEOTIDE SEQUENCE</scope>
    <source>
        <strain evidence="3">Jales19</strain>
    </source>
</reference>
<keyword evidence="2" id="KW-0472">Membrane</keyword>
<dbReference type="Proteomes" id="UP001152178">
    <property type="component" value="Unassembled WGS sequence"/>
</dbReference>
<feature type="transmembrane region" description="Helical" evidence="2">
    <location>
        <begin position="89"/>
        <end position="106"/>
    </location>
</feature>